<comment type="caution">
    <text evidence="1">The sequence shown here is derived from an EMBL/GenBank/DDBJ whole genome shotgun (WGS) entry which is preliminary data.</text>
</comment>
<keyword evidence="2" id="KW-1185">Reference proteome</keyword>
<dbReference type="EMBL" id="JAGIYZ010000017">
    <property type="protein sequence ID" value="MBP0465617.1"/>
    <property type="molecule type" value="Genomic_DNA"/>
</dbReference>
<reference evidence="1 2" key="1">
    <citation type="submission" date="2021-03" db="EMBL/GenBank/DDBJ databases">
        <authorList>
            <person name="So Y."/>
        </authorList>
    </citation>
    <scope>NUCLEOTIDE SEQUENCE [LARGE SCALE GENOMIC DNA]</scope>
    <source>
        <strain evidence="1 2">PWR1</strain>
    </source>
</reference>
<gene>
    <name evidence="1" type="ORF">J5Y09_16950</name>
</gene>
<proteinExistence type="predicted"/>
<dbReference type="RefSeq" id="WP_209353004.1">
    <property type="nucleotide sequence ID" value="NZ_JAGIYZ010000017.1"/>
</dbReference>
<evidence type="ECO:0000313" key="2">
    <source>
        <dbReference type="Proteomes" id="UP000680815"/>
    </source>
</evidence>
<protein>
    <submittedName>
        <fullName evidence="1">Uncharacterized protein</fullName>
    </submittedName>
</protein>
<name>A0ABS4AW69_9PROT</name>
<dbReference type="Proteomes" id="UP000680815">
    <property type="component" value="Unassembled WGS sequence"/>
</dbReference>
<sequence length="270" mass="30376">MAEDRQPIVTFHRLIPGIPSPQRADRSGLGGLPTRAYRFCDAVTTAAGYGWHITAPLEIGLRWDGTEVSWTCAELEHEWMPLGLGAVQFPHFRARFDEEAPEDVQGYSPPFLTGLPEAGVVQMWTGLFVETAPGWSLMTRAPVNLPKTGPFEQFEGIVEFDKWFGPLFTNIRLTQTNTIVEINQLRPILQVQPIPQFAYAEPILNSAVVKDAFTRWGDPEWDRYREHVVHPNQVEEHKPGRYSSEVRRQRRAAGCPFAAMEAAQAALKPG</sequence>
<accession>A0ABS4AW69</accession>
<organism evidence="1 2">
    <name type="scientific">Roseomonas nitratireducens</name>
    <dbReference type="NCBI Taxonomy" id="2820810"/>
    <lineage>
        <taxon>Bacteria</taxon>
        <taxon>Pseudomonadati</taxon>
        <taxon>Pseudomonadota</taxon>
        <taxon>Alphaproteobacteria</taxon>
        <taxon>Acetobacterales</taxon>
        <taxon>Roseomonadaceae</taxon>
        <taxon>Roseomonas</taxon>
    </lineage>
</organism>
<dbReference type="InterPro" id="IPR045709">
    <property type="entry name" value="DUF6065"/>
</dbReference>
<dbReference type="Pfam" id="PF19541">
    <property type="entry name" value="DUF6065"/>
    <property type="match status" value="1"/>
</dbReference>
<evidence type="ECO:0000313" key="1">
    <source>
        <dbReference type="EMBL" id="MBP0465617.1"/>
    </source>
</evidence>